<feature type="region of interest" description="Disordered" evidence="9">
    <location>
        <begin position="188"/>
        <end position="208"/>
    </location>
</feature>
<accession>H8X6E8</accession>
<gene>
    <name evidence="8" type="primary">RRT14</name>
    <name evidence="10" type="ORF">CORT_0D07260</name>
</gene>
<sequence length="208" mass="23507">MSFTSKASKHQAELTVNKLFADILHTQPTTSSSTTKDNAKLSSTQILTNQLHPTHSTTSKAKSQKKRKLQKVKKKEIEDKKFQKFIKYNHILSKDPSQQTDADKAYIRKLVRKNTNQVKNLSHIDDFEVESELDMVKSQLLTDLQPKSKSRLRKRLVVPRSSKGDADGVSKQEFIDFDDKVQRGLISVPGLTPGLAPVDENESESDTE</sequence>
<dbReference type="AlphaFoldDB" id="H8X6E8"/>
<evidence type="ECO:0000256" key="2">
    <source>
        <dbReference type="ARBA" id="ARBA00004604"/>
    </source>
</evidence>
<evidence type="ECO:0000256" key="5">
    <source>
        <dbReference type="ARBA" id="ARBA00023015"/>
    </source>
</evidence>
<evidence type="ECO:0000256" key="9">
    <source>
        <dbReference type="SAM" id="MobiDB-lite"/>
    </source>
</evidence>
<feature type="compositionally biased region" description="Acidic residues" evidence="9">
    <location>
        <begin position="199"/>
        <end position="208"/>
    </location>
</feature>
<keyword evidence="7 8" id="KW-0539">Nucleus</keyword>
<name>H8X6E8_CANO9</name>
<organism evidence="10 11">
    <name type="scientific">Candida orthopsilosis (strain 90-125)</name>
    <name type="common">Yeast</name>
    <dbReference type="NCBI Taxonomy" id="1136231"/>
    <lineage>
        <taxon>Eukaryota</taxon>
        <taxon>Fungi</taxon>
        <taxon>Dikarya</taxon>
        <taxon>Ascomycota</taxon>
        <taxon>Saccharomycotina</taxon>
        <taxon>Pichiomycetes</taxon>
        <taxon>Debaryomycetaceae</taxon>
        <taxon>Candida/Lodderomyces clade</taxon>
        <taxon>Candida</taxon>
    </lineage>
</organism>
<dbReference type="RefSeq" id="XP_003869692.1">
    <property type="nucleotide sequence ID" value="XM_003869643.1"/>
</dbReference>
<feature type="region of interest" description="Disordered" evidence="9">
    <location>
        <begin position="53"/>
        <end position="73"/>
    </location>
</feature>
<dbReference type="Pfam" id="PF17075">
    <property type="entry name" value="RRT14"/>
    <property type="match status" value="1"/>
</dbReference>
<evidence type="ECO:0000256" key="6">
    <source>
        <dbReference type="ARBA" id="ARBA00023163"/>
    </source>
</evidence>
<evidence type="ECO:0000256" key="7">
    <source>
        <dbReference type="ARBA" id="ARBA00023242"/>
    </source>
</evidence>
<keyword evidence="5 8" id="KW-0805">Transcription regulation</keyword>
<evidence type="ECO:0000256" key="1">
    <source>
        <dbReference type="ARBA" id="ARBA00002711"/>
    </source>
</evidence>
<evidence type="ECO:0000256" key="8">
    <source>
        <dbReference type="RuleBase" id="RU362137"/>
    </source>
</evidence>
<comment type="similarity">
    <text evidence="3 8">Belongs to the RRT14 family.</text>
</comment>
<dbReference type="OrthoDB" id="4069371at2759"/>
<evidence type="ECO:0000256" key="4">
    <source>
        <dbReference type="ARBA" id="ARBA00014115"/>
    </source>
</evidence>
<dbReference type="EMBL" id="HE681722">
    <property type="protein sequence ID" value="CCG23559.1"/>
    <property type="molecule type" value="Genomic_DNA"/>
</dbReference>
<dbReference type="GeneID" id="14540100"/>
<dbReference type="KEGG" id="cot:CORT_0D07260"/>
<evidence type="ECO:0000313" key="11">
    <source>
        <dbReference type="Proteomes" id="UP000005018"/>
    </source>
</evidence>
<dbReference type="GO" id="GO:0005730">
    <property type="term" value="C:nucleolus"/>
    <property type="evidence" value="ECO:0007669"/>
    <property type="project" value="UniProtKB-SubCell"/>
</dbReference>
<dbReference type="eggNOG" id="ENOG502S1G1">
    <property type="taxonomic scope" value="Eukaryota"/>
</dbReference>
<dbReference type="HOGENOM" id="CLU_095038_0_0_1"/>
<keyword evidence="6 8" id="KW-0804">Transcription</keyword>
<reference evidence="10 11" key="1">
    <citation type="journal article" date="2012" name="PLoS ONE">
        <title>Sequence and analysis of the genome of the pathogenic yeast Candida orthopsilosis.</title>
        <authorList>
            <person name="Riccombeni A."/>
            <person name="Vidanes G."/>
            <person name="Proux-Wera E."/>
            <person name="Wolfe K.H."/>
            <person name="Butler G."/>
        </authorList>
    </citation>
    <scope>NUCLEOTIDE SEQUENCE [LARGE SCALE GENOMIC DNA]</scope>
    <source>
        <strain evidence="10 11">Co 90-125</strain>
    </source>
</reference>
<feature type="compositionally biased region" description="Basic residues" evidence="9">
    <location>
        <begin position="62"/>
        <end position="73"/>
    </location>
</feature>
<dbReference type="Proteomes" id="UP000005018">
    <property type="component" value="Chromosome 4"/>
</dbReference>
<protein>
    <recommendedName>
        <fullName evidence="4 8">Regulator of rDNA transcription 14</fullName>
    </recommendedName>
</protein>
<evidence type="ECO:0000313" key="10">
    <source>
        <dbReference type="EMBL" id="CCG23559.1"/>
    </source>
</evidence>
<comment type="function">
    <text evidence="1 8">Involved in ribosome biogenesis, probably through modulation of rDNA transcription.</text>
</comment>
<comment type="subcellular location">
    <subcellularLocation>
        <location evidence="2 8">Nucleus</location>
        <location evidence="2 8">Nucleolus</location>
    </subcellularLocation>
</comment>
<dbReference type="InterPro" id="IPR031404">
    <property type="entry name" value="Rrt14"/>
</dbReference>
<proteinExistence type="inferred from homology"/>
<evidence type="ECO:0000256" key="3">
    <source>
        <dbReference type="ARBA" id="ARBA00007142"/>
    </source>
</evidence>
<keyword evidence="11" id="KW-1185">Reference proteome</keyword>